<dbReference type="PANTHER" id="PTHR43829">
    <property type="entry name" value="AQUAPORIN OR AQUAGLYCEROPORIN RELATED"/>
    <property type="match status" value="1"/>
</dbReference>
<feature type="transmembrane region" description="Helical" evidence="10">
    <location>
        <begin position="60"/>
        <end position="80"/>
    </location>
</feature>
<evidence type="ECO:0000256" key="5">
    <source>
        <dbReference type="ARBA" id="ARBA00022989"/>
    </source>
</evidence>
<sequence length="298" mass="31776">MSATKTLEKIISWVTVRNQTVREGLAEALATFLLMLLGMGSVAQVVLGRKNFGEYLSINLGFGFGVMLGVHAAGGISGAHMNASITFANCLIGRLPWYKLPAYVIGQFLGSFLASSTIFLLYYDALMDYTGGNLTVSGPIATAGIFATYPAPYMSLSGGFVNELVATSVLLIGVLAINDTWNAAALQGTGALITGLLVMAIGMSMGMNTGYAINPSRDLPPRIFTAIAGWGPEVFRAGNYWWWVPVVAPTLGSLVGIFIYNILIDFHNRSRPGLDAASKSEECRKQDVEAGAMAEIRL</sequence>
<dbReference type="OrthoDB" id="3222at2759"/>
<feature type="transmembrane region" description="Helical" evidence="10">
    <location>
        <begin position="28"/>
        <end position="48"/>
    </location>
</feature>
<evidence type="ECO:0000256" key="8">
    <source>
        <dbReference type="ARBA" id="ARBA00049405"/>
    </source>
</evidence>
<keyword evidence="12" id="KW-1185">Reference proteome</keyword>
<accession>A0A9Q0XZ74</accession>
<dbReference type="PRINTS" id="PR02019">
    <property type="entry name" value="AQUAPORIN7"/>
</dbReference>
<feature type="transmembrane region" description="Helical" evidence="10">
    <location>
        <begin position="100"/>
        <end position="122"/>
    </location>
</feature>
<evidence type="ECO:0000256" key="3">
    <source>
        <dbReference type="ARBA" id="ARBA00022448"/>
    </source>
</evidence>
<keyword evidence="5 10" id="KW-1133">Transmembrane helix</keyword>
<protein>
    <recommendedName>
        <fullName evidence="13">Aquaporin-7</fullName>
    </recommendedName>
</protein>
<feature type="transmembrane region" description="Helical" evidence="10">
    <location>
        <begin position="190"/>
        <end position="213"/>
    </location>
</feature>
<proteinExistence type="inferred from homology"/>
<dbReference type="CDD" id="cd00333">
    <property type="entry name" value="MIP"/>
    <property type="match status" value="1"/>
</dbReference>
<feature type="transmembrane region" description="Helical" evidence="10">
    <location>
        <begin position="159"/>
        <end position="178"/>
    </location>
</feature>
<evidence type="ECO:0000256" key="9">
    <source>
        <dbReference type="RuleBase" id="RU000477"/>
    </source>
</evidence>
<organism evidence="11 12">
    <name type="scientific">Phrynocephalus forsythii</name>
    <dbReference type="NCBI Taxonomy" id="171643"/>
    <lineage>
        <taxon>Eukaryota</taxon>
        <taxon>Metazoa</taxon>
        <taxon>Chordata</taxon>
        <taxon>Craniata</taxon>
        <taxon>Vertebrata</taxon>
        <taxon>Euteleostomi</taxon>
        <taxon>Lepidosauria</taxon>
        <taxon>Squamata</taxon>
        <taxon>Bifurcata</taxon>
        <taxon>Unidentata</taxon>
        <taxon>Episquamata</taxon>
        <taxon>Toxicofera</taxon>
        <taxon>Iguania</taxon>
        <taxon>Acrodonta</taxon>
        <taxon>Agamidae</taxon>
        <taxon>Agaminae</taxon>
        <taxon>Phrynocephalus</taxon>
    </lineage>
</organism>
<dbReference type="InterPro" id="IPR050363">
    <property type="entry name" value="MIP/Aquaporin"/>
</dbReference>
<evidence type="ECO:0008006" key="13">
    <source>
        <dbReference type="Google" id="ProtNLM"/>
    </source>
</evidence>
<dbReference type="GO" id="GO:0015254">
    <property type="term" value="F:glycerol channel activity"/>
    <property type="evidence" value="ECO:0007669"/>
    <property type="project" value="TreeGrafter"/>
</dbReference>
<evidence type="ECO:0000256" key="1">
    <source>
        <dbReference type="ARBA" id="ARBA00004141"/>
    </source>
</evidence>
<dbReference type="PANTHER" id="PTHR43829:SF15">
    <property type="entry name" value="AQUAPORIN-7"/>
    <property type="match status" value="1"/>
</dbReference>
<dbReference type="Gene3D" id="1.20.1080.10">
    <property type="entry name" value="Glycerol uptake facilitator protein"/>
    <property type="match status" value="1"/>
</dbReference>
<name>A0A9Q0XZ74_9SAUR</name>
<dbReference type="GO" id="GO:0016323">
    <property type="term" value="C:basolateral plasma membrane"/>
    <property type="evidence" value="ECO:0007669"/>
    <property type="project" value="TreeGrafter"/>
</dbReference>
<keyword evidence="3 9" id="KW-0813">Transport</keyword>
<feature type="transmembrane region" description="Helical" evidence="10">
    <location>
        <begin position="240"/>
        <end position="263"/>
    </location>
</feature>
<comment type="catalytic activity">
    <reaction evidence="7">
        <text>H2O(in) = H2O(out)</text>
        <dbReference type="Rhea" id="RHEA:29667"/>
        <dbReference type="ChEBI" id="CHEBI:15377"/>
    </reaction>
</comment>
<dbReference type="FunFam" id="1.20.1080.10:FF:000005">
    <property type="entry name" value="Aquaporin 3"/>
    <property type="match status" value="1"/>
</dbReference>
<dbReference type="InterPro" id="IPR000425">
    <property type="entry name" value="MIP"/>
</dbReference>
<dbReference type="Proteomes" id="UP001142489">
    <property type="component" value="Unassembled WGS sequence"/>
</dbReference>
<dbReference type="GO" id="GO:0015250">
    <property type="term" value="F:water channel activity"/>
    <property type="evidence" value="ECO:0007669"/>
    <property type="project" value="TreeGrafter"/>
</dbReference>
<evidence type="ECO:0000313" key="12">
    <source>
        <dbReference type="Proteomes" id="UP001142489"/>
    </source>
</evidence>
<dbReference type="Pfam" id="PF00230">
    <property type="entry name" value="MIP"/>
    <property type="match status" value="1"/>
</dbReference>
<dbReference type="SUPFAM" id="SSF81338">
    <property type="entry name" value="Aquaporin-like"/>
    <property type="match status" value="1"/>
</dbReference>
<comment type="caution">
    <text evidence="11">The sequence shown here is derived from an EMBL/GenBank/DDBJ whole genome shotgun (WGS) entry which is preliminary data.</text>
</comment>
<comment type="similarity">
    <text evidence="2 9">Belongs to the MIP/aquaporin (TC 1.A.8) family.</text>
</comment>
<dbReference type="GO" id="GO:0015204">
    <property type="term" value="F:urea transmembrane transporter activity"/>
    <property type="evidence" value="ECO:0007669"/>
    <property type="project" value="TreeGrafter"/>
</dbReference>
<dbReference type="NCBIfam" id="TIGR00861">
    <property type="entry name" value="MIP"/>
    <property type="match status" value="1"/>
</dbReference>
<gene>
    <name evidence="11" type="ORF">JRQ81_013094</name>
</gene>
<keyword evidence="6 10" id="KW-0472">Membrane</keyword>
<comment type="subcellular location">
    <subcellularLocation>
        <location evidence="1">Membrane</location>
        <topology evidence="1">Multi-pass membrane protein</topology>
    </subcellularLocation>
</comment>
<reference evidence="11" key="1">
    <citation type="journal article" date="2023" name="DNA Res.">
        <title>Chromosome-level genome assembly of Phrynocephalus forsythii using third-generation DNA sequencing and Hi-C analysis.</title>
        <authorList>
            <person name="Qi Y."/>
            <person name="Zhao W."/>
            <person name="Zhao Y."/>
            <person name="Niu C."/>
            <person name="Cao S."/>
            <person name="Zhang Y."/>
        </authorList>
    </citation>
    <scope>NUCLEOTIDE SEQUENCE</scope>
    <source>
        <tissue evidence="11">Muscle</tissue>
    </source>
</reference>
<keyword evidence="4 9" id="KW-0812">Transmembrane</keyword>
<evidence type="ECO:0000256" key="4">
    <source>
        <dbReference type="ARBA" id="ARBA00022692"/>
    </source>
</evidence>
<dbReference type="PRINTS" id="PR00783">
    <property type="entry name" value="MINTRINSICP"/>
</dbReference>
<comment type="catalytic activity">
    <reaction evidence="8">
        <text>glycerol(in) = glycerol(out)</text>
        <dbReference type="Rhea" id="RHEA:29675"/>
        <dbReference type="ChEBI" id="CHEBI:17754"/>
    </reaction>
</comment>
<evidence type="ECO:0000256" key="7">
    <source>
        <dbReference type="ARBA" id="ARBA00034651"/>
    </source>
</evidence>
<evidence type="ECO:0000256" key="6">
    <source>
        <dbReference type="ARBA" id="ARBA00023136"/>
    </source>
</evidence>
<dbReference type="AlphaFoldDB" id="A0A9Q0XZ74"/>
<evidence type="ECO:0000256" key="10">
    <source>
        <dbReference type="SAM" id="Phobius"/>
    </source>
</evidence>
<dbReference type="InterPro" id="IPR023271">
    <property type="entry name" value="Aquaporin-like"/>
</dbReference>
<evidence type="ECO:0000256" key="2">
    <source>
        <dbReference type="ARBA" id="ARBA00006175"/>
    </source>
</evidence>
<evidence type="ECO:0000313" key="11">
    <source>
        <dbReference type="EMBL" id="KAJ7335153.1"/>
    </source>
</evidence>
<dbReference type="EMBL" id="JAPFRF010000004">
    <property type="protein sequence ID" value="KAJ7335153.1"/>
    <property type="molecule type" value="Genomic_DNA"/>
</dbReference>